<comment type="subcellular location">
    <subcellularLocation>
        <location evidence="1">Membrane</location>
        <topology evidence="1">Multi-pass membrane protein</topology>
    </subcellularLocation>
</comment>
<proteinExistence type="inferred from homology"/>
<organism evidence="7 8">
    <name type="scientific">Thermus thermophilus JL-18</name>
    <dbReference type="NCBI Taxonomy" id="798128"/>
    <lineage>
        <taxon>Bacteria</taxon>
        <taxon>Thermotogati</taxon>
        <taxon>Deinococcota</taxon>
        <taxon>Deinococci</taxon>
        <taxon>Thermales</taxon>
        <taxon>Thermaceae</taxon>
        <taxon>Thermus</taxon>
    </lineage>
</organism>
<dbReference type="GO" id="GO:0016020">
    <property type="term" value="C:membrane"/>
    <property type="evidence" value="ECO:0007669"/>
    <property type="project" value="UniProtKB-SubCell"/>
</dbReference>
<evidence type="ECO:0000256" key="5">
    <source>
        <dbReference type="ARBA" id="ARBA00023136"/>
    </source>
</evidence>
<evidence type="ECO:0000256" key="3">
    <source>
        <dbReference type="ARBA" id="ARBA00022692"/>
    </source>
</evidence>
<sequence length="224" mass="24518">MSGEDLLVLFSVAALEALLSGDNALVLAVMVKPLPPHLRTRALFYGLLGAYLLRGLALLFAVYLIRLWWAQVLGGLYLVYLMVRHFRSRPEAQPLPEASAKTFWRVVLLINLVDLAFAVDSILAVVAFSKDFLLVFLGVALGILFIRLLAGSVVVLMERFPGLEKVAYALVGWAGVKLFLEGEATLAHLLHRPELGMELPKALFWGGTLLILGVGSLLALRKDA</sequence>
<dbReference type="PATRIC" id="fig|798128.4.peg.919"/>
<feature type="transmembrane region" description="Helical" evidence="6">
    <location>
        <begin position="67"/>
        <end position="83"/>
    </location>
</feature>
<keyword evidence="5 6" id="KW-0472">Membrane</keyword>
<evidence type="ECO:0000313" key="8">
    <source>
        <dbReference type="Proteomes" id="UP000007388"/>
    </source>
</evidence>
<evidence type="ECO:0000256" key="1">
    <source>
        <dbReference type="ARBA" id="ARBA00004141"/>
    </source>
</evidence>
<dbReference type="Pfam" id="PF03741">
    <property type="entry name" value="TerC"/>
    <property type="match status" value="1"/>
</dbReference>
<name>H9ZR85_THETH</name>
<evidence type="ECO:0000313" key="7">
    <source>
        <dbReference type="EMBL" id="AFH38845.1"/>
    </source>
</evidence>
<feature type="transmembrane region" description="Helical" evidence="6">
    <location>
        <begin position="132"/>
        <end position="156"/>
    </location>
</feature>
<evidence type="ECO:0000256" key="4">
    <source>
        <dbReference type="ARBA" id="ARBA00022989"/>
    </source>
</evidence>
<feature type="transmembrane region" description="Helical" evidence="6">
    <location>
        <begin position="168"/>
        <end position="190"/>
    </location>
</feature>
<feature type="transmembrane region" description="Helical" evidence="6">
    <location>
        <begin position="42"/>
        <end position="61"/>
    </location>
</feature>
<gene>
    <name evidence="7" type="ORF">TtJL18_0945</name>
</gene>
<dbReference type="RefSeq" id="WP_014629519.1">
    <property type="nucleotide sequence ID" value="NC_017587.1"/>
</dbReference>
<dbReference type="HOGENOM" id="CLU_070543_1_1_0"/>
<dbReference type="InterPro" id="IPR005496">
    <property type="entry name" value="Integral_membrane_TerC"/>
</dbReference>
<dbReference type="AlphaFoldDB" id="H9ZR85"/>
<accession>H9ZR85</accession>
<dbReference type="KEGG" id="ttl:TtJL18_0945"/>
<keyword evidence="4 6" id="KW-1133">Transmembrane helix</keyword>
<feature type="transmembrane region" description="Helical" evidence="6">
    <location>
        <begin position="202"/>
        <end position="220"/>
    </location>
</feature>
<dbReference type="Proteomes" id="UP000007388">
    <property type="component" value="Chromosome"/>
</dbReference>
<feature type="transmembrane region" description="Helical" evidence="6">
    <location>
        <begin position="6"/>
        <end position="30"/>
    </location>
</feature>
<dbReference type="STRING" id="798128.TtJL18_0945"/>
<dbReference type="PANTHER" id="PTHR30238:SF4">
    <property type="entry name" value="SLL1022 PROTEIN"/>
    <property type="match status" value="1"/>
</dbReference>
<protein>
    <submittedName>
        <fullName evidence="7">Integral membrane protein, YkoY family</fullName>
    </submittedName>
</protein>
<dbReference type="PANTHER" id="PTHR30238">
    <property type="entry name" value="MEMBRANE BOUND PREDICTED REDOX MODULATOR"/>
    <property type="match status" value="1"/>
</dbReference>
<feature type="transmembrane region" description="Helical" evidence="6">
    <location>
        <begin position="103"/>
        <end position="126"/>
    </location>
</feature>
<dbReference type="InterPro" id="IPR022493">
    <property type="entry name" value="CHP03716_TM_YkoY"/>
</dbReference>
<dbReference type="NCBIfam" id="TIGR03716">
    <property type="entry name" value="R_switched_YkoY"/>
    <property type="match status" value="1"/>
</dbReference>
<evidence type="ECO:0000256" key="2">
    <source>
        <dbReference type="ARBA" id="ARBA00007511"/>
    </source>
</evidence>
<comment type="similarity">
    <text evidence="2">Belongs to the TerC family.</text>
</comment>
<keyword evidence="3 6" id="KW-0812">Transmembrane</keyword>
<dbReference type="EMBL" id="CP003252">
    <property type="protein sequence ID" value="AFH38845.1"/>
    <property type="molecule type" value="Genomic_DNA"/>
</dbReference>
<reference evidence="7 8" key="1">
    <citation type="journal article" date="2013" name="Genome Announc.">
        <title>Whole Genome Sequencing of Thermus oshimai JL-2 and Thermus thermophilus JL-18, Incomplete Denitrifiers from the United States Great Basin.</title>
        <authorList>
            <person name="Murugapiran S.K."/>
            <person name="Huntemann M."/>
            <person name="Wei C.L."/>
            <person name="Han J."/>
            <person name="Detter J.C."/>
            <person name="Han C.S."/>
            <person name="Erkkila T.H."/>
            <person name="Teshima H."/>
            <person name="Chen A."/>
            <person name="Kyrpides N."/>
            <person name="Mavrommatis K."/>
            <person name="Markowitz V."/>
            <person name="Szeto E."/>
            <person name="Ivanova N."/>
            <person name="Pagani I."/>
            <person name="Lam J."/>
            <person name="McDonald A.I."/>
            <person name="Dodsworth J.A."/>
            <person name="Pati A."/>
            <person name="Goodwin L."/>
            <person name="Peters L."/>
            <person name="Pitluck S."/>
            <person name="Woyke T."/>
            <person name="Hedlund B.P."/>
        </authorList>
    </citation>
    <scope>NUCLEOTIDE SEQUENCE [LARGE SCALE GENOMIC DNA]</scope>
    <source>
        <strain evidence="7 8">JL-18</strain>
    </source>
</reference>
<evidence type="ECO:0000256" key="6">
    <source>
        <dbReference type="SAM" id="Phobius"/>
    </source>
</evidence>